<keyword evidence="2" id="KW-1185">Reference proteome</keyword>
<gene>
    <name evidence="1" type="ORF">CPB83DRAFT_837387</name>
</gene>
<proteinExistence type="predicted"/>
<evidence type="ECO:0000313" key="1">
    <source>
        <dbReference type="EMBL" id="KAF9526473.1"/>
    </source>
</evidence>
<comment type="caution">
    <text evidence="1">The sequence shown here is derived from an EMBL/GenBank/DDBJ whole genome shotgun (WGS) entry which is preliminary data.</text>
</comment>
<protein>
    <submittedName>
        <fullName evidence="1">Uncharacterized protein</fullName>
    </submittedName>
</protein>
<dbReference type="EMBL" id="MU157871">
    <property type="protein sequence ID" value="KAF9526473.1"/>
    <property type="molecule type" value="Genomic_DNA"/>
</dbReference>
<dbReference type="AlphaFoldDB" id="A0A9P6JN51"/>
<organism evidence="1 2">
    <name type="scientific">Crepidotus variabilis</name>
    <dbReference type="NCBI Taxonomy" id="179855"/>
    <lineage>
        <taxon>Eukaryota</taxon>
        <taxon>Fungi</taxon>
        <taxon>Dikarya</taxon>
        <taxon>Basidiomycota</taxon>
        <taxon>Agaricomycotina</taxon>
        <taxon>Agaricomycetes</taxon>
        <taxon>Agaricomycetidae</taxon>
        <taxon>Agaricales</taxon>
        <taxon>Agaricineae</taxon>
        <taxon>Crepidotaceae</taxon>
        <taxon>Crepidotus</taxon>
    </lineage>
</organism>
<dbReference type="Proteomes" id="UP000807306">
    <property type="component" value="Unassembled WGS sequence"/>
</dbReference>
<evidence type="ECO:0000313" key="2">
    <source>
        <dbReference type="Proteomes" id="UP000807306"/>
    </source>
</evidence>
<sequence length="104" mass="11744">MGLLNKLLKRQKYESLFLCTGSSSASYAVAFAQLVSTAKLQTRNSFEQILRGWTPRRTRSPGCSQSTPVRRACLEKYRRSLGLENVALVYRLQIDRAAKILFGT</sequence>
<reference evidence="1" key="1">
    <citation type="submission" date="2020-11" db="EMBL/GenBank/DDBJ databases">
        <authorList>
            <consortium name="DOE Joint Genome Institute"/>
            <person name="Ahrendt S."/>
            <person name="Riley R."/>
            <person name="Andreopoulos W."/>
            <person name="Labutti K."/>
            <person name="Pangilinan J."/>
            <person name="Ruiz-Duenas F.J."/>
            <person name="Barrasa J.M."/>
            <person name="Sanchez-Garcia M."/>
            <person name="Camarero S."/>
            <person name="Miyauchi S."/>
            <person name="Serrano A."/>
            <person name="Linde D."/>
            <person name="Babiker R."/>
            <person name="Drula E."/>
            <person name="Ayuso-Fernandez I."/>
            <person name="Pacheco R."/>
            <person name="Padilla G."/>
            <person name="Ferreira P."/>
            <person name="Barriuso J."/>
            <person name="Kellner H."/>
            <person name="Castanera R."/>
            <person name="Alfaro M."/>
            <person name="Ramirez L."/>
            <person name="Pisabarro A.G."/>
            <person name="Kuo A."/>
            <person name="Tritt A."/>
            <person name="Lipzen A."/>
            <person name="He G."/>
            <person name="Yan M."/>
            <person name="Ng V."/>
            <person name="Cullen D."/>
            <person name="Martin F."/>
            <person name="Rosso M.-N."/>
            <person name="Henrissat B."/>
            <person name="Hibbett D."/>
            <person name="Martinez A.T."/>
            <person name="Grigoriev I.V."/>
        </authorList>
    </citation>
    <scope>NUCLEOTIDE SEQUENCE</scope>
    <source>
        <strain evidence="1">CBS 506.95</strain>
    </source>
</reference>
<accession>A0A9P6JN51</accession>
<name>A0A9P6JN51_9AGAR</name>